<dbReference type="OrthoDB" id="2931510at2"/>
<dbReference type="Pfam" id="PF07331">
    <property type="entry name" value="TctB"/>
    <property type="match status" value="1"/>
</dbReference>
<feature type="domain" description="DUF1468" evidence="2">
    <location>
        <begin position="10"/>
        <end position="162"/>
    </location>
</feature>
<dbReference type="Proteomes" id="UP000185568">
    <property type="component" value="Unassembled WGS sequence"/>
</dbReference>
<evidence type="ECO:0000313" key="4">
    <source>
        <dbReference type="Proteomes" id="UP000185568"/>
    </source>
</evidence>
<evidence type="ECO:0000259" key="2">
    <source>
        <dbReference type="Pfam" id="PF07331"/>
    </source>
</evidence>
<organism evidence="3 4">
    <name type="scientific">Domibacillus antri</name>
    <dbReference type="NCBI Taxonomy" id="1714264"/>
    <lineage>
        <taxon>Bacteria</taxon>
        <taxon>Bacillati</taxon>
        <taxon>Bacillota</taxon>
        <taxon>Bacilli</taxon>
        <taxon>Bacillales</taxon>
        <taxon>Bacillaceae</taxon>
        <taxon>Domibacillus</taxon>
    </lineage>
</organism>
<sequence>MIRINENNVFSIAIFLFGLLIFSATLDLRDDIALIPKIMSFCLVLFSGWQMIYDLFPTIREKININSKRQEKKEEFSLSDSAAAQEEDEIETKELVKKRYFFIGWMILFITLVYFTSMIWGILISMILYLKWISKETWKMTILYSASVALFIYLVFVVGFEIYYFM</sequence>
<feature type="transmembrane region" description="Helical" evidence="1">
    <location>
        <begin position="7"/>
        <end position="26"/>
    </location>
</feature>
<dbReference type="InterPro" id="IPR009936">
    <property type="entry name" value="DUF1468"/>
</dbReference>
<evidence type="ECO:0000313" key="3">
    <source>
        <dbReference type="EMBL" id="OLN21527.1"/>
    </source>
</evidence>
<feature type="transmembrane region" description="Helical" evidence="1">
    <location>
        <begin position="38"/>
        <end position="56"/>
    </location>
</feature>
<keyword evidence="1" id="KW-0472">Membrane</keyword>
<dbReference type="RefSeq" id="WP_075399421.1">
    <property type="nucleotide sequence ID" value="NZ_MSDU01000041.1"/>
</dbReference>
<feature type="transmembrane region" description="Helical" evidence="1">
    <location>
        <begin position="100"/>
        <end position="130"/>
    </location>
</feature>
<gene>
    <name evidence="3" type="ORF">BTO30_14455</name>
</gene>
<keyword evidence="4" id="KW-1185">Reference proteome</keyword>
<proteinExistence type="predicted"/>
<protein>
    <recommendedName>
        <fullName evidence="2">DUF1468 domain-containing protein</fullName>
    </recommendedName>
</protein>
<accession>A0A1Q8Q2I3</accession>
<dbReference type="EMBL" id="MSDU01000041">
    <property type="protein sequence ID" value="OLN21527.1"/>
    <property type="molecule type" value="Genomic_DNA"/>
</dbReference>
<comment type="caution">
    <text evidence="3">The sequence shown here is derived from an EMBL/GenBank/DDBJ whole genome shotgun (WGS) entry which is preliminary data.</text>
</comment>
<evidence type="ECO:0000256" key="1">
    <source>
        <dbReference type="SAM" id="Phobius"/>
    </source>
</evidence>
<feature type="transmembrane region" description="Helical" evidence="1">
    <location>
        <begin position="142"/>
        <end position="165"/>
    </location>
</feature>
<keyword evidence="1" id="KW-0812">Transmembrane</keyword>
<dbReference type="AlphaFoldDB" id="A0A1Q8Q2I3"/>
<reference evidence="3 4" key="1">
    <citation type="submission" date="2016-12" db="EMBL/GenBank/DDBJ databases">
        <title>Domibacillus antri genome sequencing.</title>
        <authorList>
            <person name="Verma A."/>
            <person name="Krishnamurthi S."/>
        </authorList>
    </citation>
    <scope>NUCLEOTIDE SEQUENCE [LARGE SCALE GENOMIC DNA]</scope>
    <source>
        <strain evidence="3 4">XD80</strain>
    </source>
</reference>
<name>A0A1Q8Q2I3_9BACI</name>
<dbReference type="STRING" id="1714264.BTO30_14455"/>
<keyword evidence="1" id="KW-1133">Transmembrane helix</keyword>